<dbReference type="InterPro" id="IPR008638">
    <property type="entry name" value="FhaB/CdiA-like_TPS"/>
</dbReference>
<feature type="compositionally biased region" description="Low complexity" evidence="4">
    <location>
        <begin position="631"/>
        <end position="647"/>
    </location>
</feature>
<name>A0A7C9UWR3_9PROT</name>
<proteinExistence type="predicted"/>
<dbReference type="PANTHER" id="PTHR12338">
    <property type="entry name" value="AUTOTRANSPORTER"/>
    <property type="match status" value="1"/>
</dbReference>
<protein>
    <submittedName>
        <fullName evidence="6">Filamentous hemagglutinin N-terminal domain-containing protein</fullName>
    </submittedName>
</protein>
<dbReference type="Proteomes" id="UP000480684">
    <property type="component" value="Unassembled WGS sequence"/>
</dbReference>
<evidence type="ECO:0000256" key="2">
    <source>
        <dbReference type="ARBA" id="ARBA00022525"/>
    </source>
</evidence>
<organism evidence="6 7">
    <name type="scientific">Magnetospirillum aberrantis SpK</name>
    <dbReference type="NCBI Taxonomy" id="908842"/>
    <lineage>
        <taxon>Bacteria</taxon>
        <taxon>Pseudomonadati</taxon>
        <taxon>Pseudomonadota</taxon>
        <taxon>Alphaproteobacteria</taxon>
        <taxon>Rhodospirillales</taxon>
        <taxon>Rhodospirillaceae</taxon>
        <taxon>Magnetospirillum</taxon>
    </lineage>
</organism>
<evidence type="ECO:0000313" key="7">
    <source>
        <dbReference type="Proteomes" id="UP000480684"/>
    </source>
</evidence>
<keyword evidence="7" id="KW-1185">Reference proteome</keyword>
<evidence type="ECO:0000256" key="3">
    <source>
        <dbReference type="ARBA" id="ARBA00022729"/>
    </source>
</evidence>
<dbReference type="InterPro" id="IPR011050">
    <property type="entry name" value="Pectin_lyase_fold/virulence"/>
</dbReference>
<dbReference type="EMBL" id="JAAIYP010000038">
    <property type="protein sequence ID" value="NFV80889.1"/>
    <property type="molecule type" value="Genomic_DNA"/>
</dbReference>
<dbReference type="Pfam" id="PF13018">
    <property type="entry name" value="ESPR"/>
    <property type="match status" value="1"/>
</dbReference>
<comment type="subcellular location">
    <subcellularLocation>
        <location evidence="1">Secreted</location>
    </subcellularLocation>
</comment>
<keyword evidence="3" id="KW-0732">Signal</keyword>
<dbReference type="Pfam" id="PF05860">
    <property type="entry name" value="TPS"/>
    <property type="match status" value="1"/>
</dbReference>
<feature type="region of interest" description="Disordered" evidence="4">
    <location>
        <begin position="1520"/>
        <end position="1551"/>
    </location>
</feature>
<feature type="compositionally biased region" description="Low complexity" evidence="4">
    <location>
        <begin position="1520"/>
        <end position="1546"/>
    </location>
</feature>
<dbReference type="Pfam" id="PF18676">
    <property type="entry name" value="MBG_2"/>
    <property type="match status" value="2"/>
</dbReference>
<comment type="caution">
    <text evidence="6">The sequence shown here is derived from an EMBL/GenBank/DDBJ whole genome shotgun (WGS) entry which is preliminary data.</text>
</comment>
<dbReference type="InterPro" id="IPR012334">
    <property type="entry name" value="Pectin_lyas_fold"/>
</dbReference>
<dbReference type="InterPro" id="IPR050909">
    <property type="entry name" value="Bact_Autotransporter_VF"/>
</dbReference>
<feature type="region of interest" description="Disordered" evidence="4">
    <location>
        <begin position="631"/>
        <end position="684"/>
    </location>
</feature>
<dbReference type="InterPro" id="IPR024973">
    <property type="entry name" value="ESPR"/>
</dbReference>
<accession>A0A7C9UWR3</accession>
<keyword evidence="2" id="KW-0964">Secreted</keyword>
<feature type="domain" description="Filamentous haemagglutinin FhaB/tRNA nuclease CdiA-like TPS" evidence="5">
    <location>
        <begin position="58"/>
        <end position="169"/>
    </location>
</feature>
<dbReference type="PANTHER" id="PTHR12338:SF8">
    <property type="entry name" value="HEME_HEMOPEXIN-BINDING PROTEIN"/>
    <property type="match status" value="1"/>
</dbReference>
<evidence type="ECO:0000256" key="1">
    <source>
        <dbReference type="ARBA" id="ARBA00004613"/>
    </source>
</evidence>
<gene>
    <name evidence="6" type="ORF">G4223_12280</name>
</gene>
<evidence type="ECO:0000313" key="6">
    <source>
        <dbReference type="EMBL" id="NFV80889.1"/>
    </source>
</evidence>
<dbReference type="GO" id="GO:0005576">
    <property type="term" value="C:extracellular region"/>
    <property type="evidence" value="ECO:0007669"/>
    <property type="project" value="UniProtKB-SubCell"/>
</dbReference>
<reference evidence="6 7" key="1">
    <citation type="submission" date="2020-02" db="EMBL/GenBank/DDBJ databases">
        <authorList>
            <person name="Dziuba M."/>
            <person name="Kuznetsov B."/>
            <person name="Mardanov A."/>
            <person name="Ravin N."/>
            <person name="Grouzdev D."/>
        </authorList>
    </citation>
    <scope>NUCLEOTIDE SEQUENCE [LARGE SCALE GENOMIC DNA]</scope>
    <source>
        <strain evidence="6 7">SpK</strain>
    </source>
</reference>
<dbReference type="SUPFAM" id="SSF51126">
    <property type="entry name" value="Pectin lyase-like"/>
    <property type="match status" value="1"/>
</dbReference>
<dbReference type="RefSeq" id="WP_163679919.1">
    <property type="nucleotide sequence ID" value="NZ_JAAIYP010000038.1"/>
</dbReference>
<evidence type="ECO:0000259" key="5">
    <source>
        <dbReference type="SMART" id="SM00912"/>
    </source>
</evidence>
<evidence type="ECO:0000256" key="4">
    <source>
        <dbReference type="SAM" id="MobiDB-lite"/>
    </source>
</evidence>
<dbReference type="SMART" id="SM00912">
    <property type="entry name" value="Haemagg_act"/>
    <property type="match status" value="1"/>
</dbReference>
<dbReference type="InterPro" id="IPR041286">
    <property type="entry name" value="MBG_2"/>
</dbReference>
<dbReference type="NCBIfam" id="TIGR01901">
    <property type="entry name" value="adhes_NPXG"/>
    <property type="match status" value="1"/>
</dbReference>
<sequence length="1706" mass="168164">MNHVFNVIWSHQLQAFVPVPERVSSGGKQKRRRRLKNAAAVAVVVLVTSPEALAQVASNALPTGGQITAGSGSISQSGSSMTVTQNSGQMIATWNTFNIGSGASVQFVQPSTSAVALNRVLGGVSQIMGSLSANGQVYLINPNGIVFGQGAQVNVGGVVASSLNLSNADFLAGRHVFTGGDGAGAVVNQGTINAAPGGVIALIASQVSNEGTLNASGGSVALAAAGGVTLDFVGDGLLNVKVDQGTFDALVENKGVVVADGGVAAMSAQSATALLDTVINNTGTIRANTLSEKNGRIVLDGGTAGTVQVSGTLSAQGTAAGQTGGAIDVTGHDVAVAADAVIDASGAAGGGTIRIGGGVQGQDATIANAQNVSVAEGAAIHADATQNGDGGSVVVWSDGVTNVGGTITARGGAVGGDGGFIETSGHQLTMGVLRVDAGASNGAAGQWLIDPTNSTIDAAQAAIIVDNMVTTDVVYSDTGTLTVSSNIISTSGHSLTLVGTGANSASGGAGVVLSAVTISVTGDLVISGNGYNVVANSANSYGGTVNAGGTAGYGVQFSGTVNLSGTNITVTGVGGRGGNATNTAAAGPALPNTGANGDSGSRAVAGNGVYGVLVDAGAAVNITATTAATITATGGNGGDATTSNTGGVATGGSGADGYQQDGNVTFDAPTATIDGRRGTAGSGSSTYYTEYDGGHSASYACGESTCWHTVYLGWQADYRTTSHSGSSGSDASYGIDIAGNLTNSAANSTLKLVSLGHARQTAGALTAKNVLMQSNTSATSWTFDFRQSGNNIDVLAAQANTLYYRDSEDLVIGTVGGVSGISTSNATYVKVDAKSAGAAAALIQNSGAIAISVGTTGVFSADTMQFNGDAGTVTGTYVGLRTNTASRGISITGTDVDPGNTLFLDTAKLGVFASSIGSLVIGGNANTGTITVNGASFNPSTTLSVGNGNISLAGNLSVGSGKQLTLQSDGTVDGNGAITAPSLLLTGSGTFKLAAGKDNTSATATNSVQTLAASAGTVELINSGALTVSSLSAYTISGATAWDSSPFSTVSANGVSGSQRVYLNTTTDLSLSAGVSSSGTYTAMNGTTPTDMNDRMGAAVVLVAGRYFNNNYNSSALSATNSRWLVYSQTPETGGNSRGSQAHTFRYYAWDFFRSADSSYNYDNGSFGRTLPGSTGSTAGLNGFLYSAQPTLTITPDNGQSGTYGNTPSLSGYGASGWYTANGGDSGTMTGTARYSSTATSNSNVGTYDISYIASDTTTDATQYLVPKYNGYVMGYKVVNSTRTNGYTVNQRAITITADAAQTKVYGDADSVLTYTVTSGSLVNTGTGGTGALSGSLNGGGVTATVGNYNITQGTLGNSNYNITYVGNTYNVVARPITITANSNQQKHKGDLDPTLLYSVSYTGNGSKTALVNNDSLSGSLTRAVGEENGDYAISQGTLAASANYAVTFVGADFAITTPPTNTSSLVSVQTGITGTSTNTSSGSTTQAAQQVGAGTGTSTLVSAANNQVVFNNTVPAPTTGTAVPAPQAPAPQTQGTAPAGTASTPMTVSSGGATSAMTVSVSGGAMSVDVPALANVAADPAGNNSTGLTLFVANGQGVQAKGDFNVVHQGTTMTATTGTATVAPPAAAPTLVGDPVVAAIDVPGLGNVPISVGVSAEGVLVISMPADAVQAADPQTTMLVGLALARQGLGTSVGDVKAVMITPAQ</sequence>
<dbReference type="Gene3D" id="2.160.20.10">
    <property type="entry name" value="Single-stranded right-handed beta-helix, Pectin lyase-like"/>
    <property type="match status" value="1"/>
</dbReference>